<evidence type="ECO:0000256" key="6">
    <source>
        <dbReference type="ARBA" id="ARBA00023136"/>
    </source>
</evidence>
<evidence type="ECO:0000313" key="9">
    <source>
        <dbReference type="EMBL" id="APW64089.1"/>
    </source>
</evidence>
<dbReference type="KEGG" id="pbor:BSF38_05679"/>
<feature type="transmembrane region" description="Helical" evidence="8">
    <location>
        <begin position="20"/>
        <end position="38"/>
    </location>
</feature>
<keyword evidence="7" id="KW-0813">Transport</keyword>
<evidence type="ECO:0000256" key="4">
    <source>
        <dbReference type="ARBA" id="ARBA00022692"/>
    </source>
</evidence>
<dbReference type="STRING" id="1387353.BSF38_05679"/>
<dbReference type="PANTHER" id="PTHR30558:SF3">
    <property type="entry name" value="BIOPOLYMER TRANSPORT PROTEIN EXBD-RELATED"/>
    <property type="match status" value="1"/>
</dbReference>
<keyword evidence="10" id="KW-1185">Reference proteome</keyword>
<accession>A0A1U7CYY9</accession>
<evidence type="ECO:0000256" key="7">
    <source>
        <dbReference type="RuleBase" id="RU003879"/>
    </source>
</evidence>
<dbReference type="Gene3D" id="3.30.420.270">
    <property type="match status" value="1"/>
</dbReference>
<keyword evidence="4 7" id="KW-0812">Transmembrane</keyword>
<evidence type="ECO:0000313" key="10">
    <source>
        <dbReference type="Proteomes" id="UP000186309"/>
    </source>
</evidence>
<proteinExistence type="inferred from homology"/>
<keyword evidence="5 8" id="KW-1133">Transmembrane helix</keyword>
<keyword evidence="3" id="KW-1003">Cell membrane</keyword>
<gene>
    <name evidence="9" type="ORF">BSF38_05679</name>
</gene>
<organism evidence="9 10">
    <name type="scientific">Paludisphaera borealis</name>
    <dbReference type="NCBI Taxonomy" id="1387353"/>
    <lineage>
        <taxon>Bacteria</taxon>
        <taxon>Pseudomonadati</taxon>
        <taxon>Planctomycetota</taxon>
        <taxon>Planctomycetia</taxon>
        <taxon>Isosphaerales</taxon>
        <taxon>Isosphaeraceae</taxon>
        <taxon>Paludisphaera</taxon>
    </lineage>
</organism>
<evidence type="ECO:0008006" key="11">
    <source>
        <dbReference type="Google" id="ProtNLM"/>
    </source>
</evidence>
<keyword evidence="7" id="KW-0653">Protein transport</keyword>
<comment type="similarity">
    <text evidence="2 7">Belongs to the ExbD/TolR family.</text>
</comment>
<evidence type="ECO:0000256" key="5">
    <source>
        <dbReference type="ARBA" id="ARBA00022989"/>
    </source>
</evidence>
<protein>
    <recommendedName>
        <fullName evidence="11">Biopolymer transport protein ExbD/TolR</fullName>
    </recommendedName>
</protein>
<dbReference type="GO" id="GO:0005886">
    <property type="term" value="C:plasma membrane"/>
    <property type="evidence" value="ECO:0007669"/>
    <property type="project" value="UniProtKB-SubCell"/>
</dbReference>
<dbReference type="EMBL" id="CP019082">
    <property type="protein sequence ID" value="APW64089.1"/>
    <property type="molecule type" value="Genomic_DNA"/>
</dbReference>
<keyword evidence="6 8" id="KW-0472">Membrane</keyword>
<comment type="subcellular location">
    <subcellularLocation>
        <location evidence="1">Cell membrane</location>
        <topology evidence="1">Single-pass membrane protein</topology>
    </subcellularLocation>
    <subcellularLocation>
        <location evidence="7">Cell membrane</location>
        <topology evidence="7">Single-pass type II membrane protein</topology>
    </subcellularLocation>
</comment>
<name>A0A1U7CYY9_9BACT</name>
<evidence type="ECO:0000256" key="3">
    <source>
        <dbReference type="ARBA" id="ARBA00022475"/>
    </source>
</evidence>
<dbReference type="Pfam" id="PF02472">
    <property type="entry name" value="ExbD"/>
    <property type="match status" value="1"/>
</dbReference>
<dbReference type="AlphaFoldDB" id="A0A1U7CYY9"/>
<dbReference type="InterPro" id="IPR003400">
    <property type="entry name" value="ExbD"/>
</dbReference>
<dbReference type="GO" id="GO:0022857">
    <property type="term" value="F:transmembrane transporter activity"/>
    <property type="evidence" value="ECO:0007669"/>
    <property type="project" value="InterPro"/>
</dbReference>
<dbReference type="GO" id="GO:0015031">
    <property type="term" value="P:protein transport"/>
    <property type="evidence" value="ECO:0007669"/>
    <property type="project" value="UniProtKB-KW"/>
</dbReference>
<sequence>MPRSSSSHMLSPNLTPLLDMVLQLITFFMMLIHFGSRLEGANRAVRLPLAPAALPGSDLTVDRLSASLDARGGLLVDDTILEGPAAAAWWKNQAAIRRSGLELVEPDRRAELALGSDFEPRAPAAELPTVVILRADREASYGHVRRTLAEAQTQGFANFSLVVLRRKQP</sequence>
<evidence type="ECO:0000256" key="8">
    <source>
        <dbReference type="SAM" id="Phobius"/>
    </source>
</evidence>
<evidence type="ECO:0000256" key="1">
    <source>
        <dbReference type="ARBA" id="ARBA00004162"/>
    </source>
</evidence>
<evidence type="ECO:0000256" key="2">
    <source>
        <dbReference type="ARBA" id="ARBA00005811"/>
    </source>
</evidence>
<reference evidence="10" key="1">
    <citation type="submission" date="2016-12" db="EMBL/GenBank/DDBJ databases">
        <title>Comparative genomics of four Isosphaeraceae planctomycetes: a common pool of plasmids and glycoside hydrolase genes.</title>
        <authorList>
            <person name="Ivanova A."/>
        </authorList>
    </citation>
    <scope>NUCLEOTIDE SEQUENCE [LARGE SCALE GENOMIC DNA]</scope>
    <source>
        <strain evidence="10">PX4</strain>
    </source>
</reference>
<dbReference type="Proteomes" id="UP000186309">
    <property type="component" value="Chromosome"/>
</dbReference>
<dbReference type="PANTHER" id="PTHR30558">
    <property type="entry name" value="EXBD MEMBRANE COMPONENT OF PMF-DRIVEN MACROMOLECULE IMPORT SYSTEM"/>
    <property type="match status" value="1"/>
</dbReference>